<reference evidence="4 5" key="1">
    <citation type="submission" date="2016-07" db="EMBL/GenBank/DDBJ databases">
        <title>Enhancement of antibiotic productionsby engineered nitrateutilization in actinobacteria.</title>
        <authorList>
            <person name="Meng S.C."/>
        </authorList>
    </citation>
    <scope>NUCLEOTIDE SEQUENCE [LARGE SCALE GENOMIC DNA]</scope>
    <source>
        <strain evidence="4 5">NRRL 2936</strain>
    </source>
</reference>
<keyword evidence="1" id="KW-0732">Signal</keyword>
<evidence type="ECO:0000256" key="1">
    <source>
        <dbReference type="ARBA" id="ARBA00022729"/>
    </source>
</evidence>
<keyword evidence="5" id="KW-1185">Reference proteome</keyword>
<feature type="domain" description="Dienelactone hydrolase" evidence="3">
    <location>
        <begin position="158"/>
        <end position="235"/>
    </location>
</feature>
<sequence length="374" mass="38862">MGRGDGGGCRSRASLPAGTRGAVPALTLALALTGCSTTGERPDESAGSPSIGSPSAERTPAAGTPTREELRVDGRTRIYLLHRPTTPPAEGTRPPLVIAFHSRGGTAPELREQSRLDRNAKARGMVIAYPEGLDNAWAAGTQATPQRPDLDLDVRFTEALIAELVREQRADPGRVYVTGFSMGGSMALRMAADRPGLLAGAAAVSGELPTGAAEVRPTGPVPVMIVYGADDPIRPIDGLPSPSPVAGEPVTPTRSARSSAELFAKAGGAGAPTTRAERGYDRTVCVWAAPRAPCSSSPCTTRATPGRARPSPRRRASCAPVRRWTRRARSSASSPRAGDGRGGPHHTAPLWISDDSSVTVAARPTARRRAASKG</sequence>
<evidence type="ECO:0000313" key="5">
    <source>
        <dbReference type="Proteomes" id="UP000092598"/>
    </source>
</evidence>
<feature type="compositionally biased region" description="Low complexity" evidence="2">
    <location>
        <begin position="298"/>
        <end position="309"/>
    </location>
</feature>
<feature type="region of interest" description="Disordered" evidence="2">
    <location>
        <begin position="293"/>
        <end position="374"/>
    </location>
</feature>
<evidence type="ECO:0000313" key="4">
    <source>
        <dbReference type="EMBL" id="ANS66880.1"/>
    </source>
</evidence>
<dbReference type="Proteomes" id="UP000092598">
    <property type="component" value="Chromosome"/>
</dbReference>
<feature type="region of interest" description="Disordered" evidence="2">
    <location>
        <begin position="36"/>
        <end position="67"/>
    </location>
</feature>
<organism evidence="4 5">
    <name type="scientific">Streptomyces lincolnensis</name>
    <dbReference type="NCBI Taxonomy" id="1915"/>
    <lineage>
        <taxon>Bacteria</taxon>
        <taxon>Bacillati</taxon>
        <taxon>Actinomycetota</taxon>
        <taxon>Actinomycetes</taxon>
        <taxon>Kitasatosporales</taxon>
        <taxon>Streptomycetaceae</taxon>
        <taxon>Streptomyces</taxon>
    </lineage>
</organism>
<evidence type="ECO:0000259" key="3">
    <source>
        <dbReference type="Pfam" id="PF01738"/>
    </source>
</evidence>
<gene>
    <name evidence="4" type="ORF">SLINC_4656</name>
</gene>
<feature type="compositionally biased region" description="Low complexity" evidence="2">
    <location>
        <begin position="36"/>
        <end position="57"/>
    </location>
</feature>
<accession>A0A1B1ME29</accession>
<dbReference type="InterPro" id="IPR029058">
    <property type="entry name" value="AB_hydrolase_fold"/>
</dbReference>
<name>A0A1B1ME29_STRLN</name>
<dbReference type="EMBL" id="CP016438">
    <property type="protein sequence ID" value="ANS66880.1"/>
    <property type="molecule type" value="Genomic_DNA"/>
</dbReference>
<dbReference type="InterPro" id="IPR002925">
    <property type="entry name" value="Dienelactn_hydro"/>
</dbReference>
<dbReference type="PATRIC" id="fig|1915.4.peg.5170"/>
<evidence type="ECO:0000256" key="2">
    <source>
        <dbReference type="SAM" id="MobiDB-lite"/>
    </source>
</evidence>
<dbReference type="GO" id="GO:0016787">
    <property type="term" value="F:hydrolase activity"/>
    <property type="evidence" value="ECO:0007669"/>
    <property type="project" value="InterPro"/>
</dbReference>
<dbReference type="InterPro" id="IPR050955">
    <property type="entry name" value="Plant_Biomass_Hydrol_Est"/>
</dbReference>
<dbReference type="AlphaFoldDB" id="A0A1B1ME29"/>
<dbReference type="STRING" id="1915.SLINC_4656"/>
<dbReference type="PANTHER" id="PTHR43037">
    <property type="entry name" value="UNNAMED PRODUCT-RELATED"/>
    <property type="match status" value="1"/>
</dbReference>
<feature type="compositionally biased region" description="Basic residues" evidence="2">
    <location>
        <begin position="365"/>
        <end position="374"/>
    </location>
</feature>
<dbReference type="RefSeq" id="WP_225988380.1">
    <property type="nucleotide sequence ID" value="NZ_CP016438.1"/>
</dbReference>
<dbReference type="KEGG" id="sls:SLINC_4656"/>
<dbReference type="SUPFAM" id="SSF53474">
    <property type="entry name" value="alpha/beta-Hydrolases"/>
    <property type="match status" value="1"/>
</dbReference>
<dbReference type="Pfam" id="PF01738">
    <property type="entry name" value="DLH"/>
    <property type="match status" value="1"/>
</dbReference>
<dbReference type="PROSITE" id="PS51257">
    <property type="entry name" value="PROKAR_LIPOPROTEIN"/>
    <property type="match status" value="1"/>
</dbReference>
<dbReference type="Gene3D" id="3.40.50.1820">
    <property type="entry name" value="alpha/beta hydrolase"/>
    <property type="match status" value="1"/>
</dbReference>
<protein>
    <submittedName>
        <fullName evidence="4">Secreted protein</fullName>
    </submittedName>
</protein>
<dbReference type="PANTHER" id="PTHR43037:SF1">
    <property type="entry name" value="BLL1128 PROTEIN"/>
    <property type="match status" value="1"/>
</dbReference>
<proteinExistence type="predicted"/>